<proteinExistence type="predicted"/>
<dbReference type="AlphaFoldDB" id="A0A444ZJX2"/>
<evidence type="ECO:0000313" key="2">
    <source>
        <dbReference type="Proteomes" id="UP000289738"/>
    </source>
</evidence>
<dbReference type="Proteomes" id="UP000289738">
    <property type="component" value="Chromosome B04"/>
</dbReference>
<gene>
    <name evidence="1" type="ORF">Ahy_B04g071031</name>
</gene>
<organism evidence="1 2">
    <name type="scientific">Arachis hypogaea</name>
    <name type="common">Peanut</name>
    <dbReference type="NCBI Taxonomy" id="3818"/>
    <lineage>
        <taxon>Eukaryota</taxon>
        <taxon>Viridiplantae</taxon>
        <taxon>Streptophyta</taxon>
        <taxon>Embryophyta</taxon>
        <taxon>Tracheophyta</taxon>
        <taxon>Spermatophyta</taxon>
        <taxon>Magnoliopsida</taxon>
        <taxon>eudicotyledons</taxon>
        <taxon>Gunneridae</taxon>
        <taxon>Pentapetalae</taxon>
        <taxon>rosids</taxon>
        <taxon>fabids</taxon>
        <taxon>Fabales</taxon>
        <taxon>Fabaceae</taxon>
        <taxon>Papilionoideae</taxon>
        <taxon>50 kb inversion clade</taxon>
        <taxon>dalbergioids sensu lato</taxon>
        <taxon>Dalbergieae</taxon>
        <taxon>Pterocarpus clade</taxon>
        <taxon>Arachis</taxon>
    </lineage>
</organism>
<evidence type="ECO:0000313" key="1">
    <source>
        <dbReference type="EMBL" id="RYR14451.1"/>
    </source>
</evidence>
<name>A0A444ZJX2_ARAHY</name>
<accession>A0A444ZJX2</accession>
<reference evidence="1 2" key="1">
    <citation type="submission" date="2019-01" db="EMBL/GenBank/DDBJ databases">
        <title>Sequencing of cultivated peanut Arachis hypogaea provides insights into genome evolution and oil improvement.</title>
        <authorList>
            <person name="Chen X."/>
        </authorList>
    </citation>
    <scope>NUCLEOTIDE SEQUENCE [LARGE SCALE GENOMIC DNA]</scope>
    <source>
        <strain evidence="2">cv. Fuhuasheng</strain>
        <tissue evidence="1">Leaves</tissue>
    </source>
</reference>
<sequence length="103" mass="11814">MVSPTLVTNNPLPYLARHPEADVLTSSDQVIPTVVDDIWKFGKKVFMMGESGTSRRMETVCSLRMEKVRSPTSFRMFLRSILLMLKSGMHRIQVSRNWLNRSA</sequence>
<comment type="caution">
    <text evidence="1">The sequence shown here is derived from an EMBL/GenBank/DDBJ whole genome shotgun (WGS) entry which is preliminary data.</text>
</comment>
<dbReference type="EMBL" id="SDMP01000014">
    <property type="protein sequence ID" value="RYR14451.1"/>
    <property type="molecule type" value="Genomic_DNA"/>
</dbReference>
<keyword evidence="2" id="KW-1185">Reference proteome</keyword>
<protein>
    <submittedName>
        <fullName evidence="1">Uncharacterized protein</fullName>
    </submittedName>
</protein>